<sequence length="157" mass="17577">MAFLSEEIRSQIRAYFPNYPDKRAVTLPALHLVHDALRCVPLPAIKEIAELLELHPAEVADTMSFYGIFRDENHKLGKDRVWVCRSISCGLRGGEELLENLCKHWKVKPGGTTPDGKVTLEFAECLGACEQAPCILVNDEMHGNMTEESVVNLMKQA</sequence>
<evidence type="ECO:0000256" key="7">
    <source>
        <dbReference type="PIRSR" id="PIRSR000216-1"/>
    </source>
</evidence>
<evidence type="ECO:0000256" key="5">
    <source>
        <dbReference type="ARBA" id="ARBA00023014"/>
    </source>
</evidence>
<protein>
    <submittedName>
        <fullName evidence="8">NADH-quinone oxidoreductase subunit E</fullName>
    </submittedName>
</protein>
<reference evidence="9" key="1">
    <citation type="submission" date="2016-10" db="EMBL/GenBank/DDBJ databases">
        <authorList>
            <person name="Varghese N."/>
            <person name="Submissions S."/>
        </authorList>
    </citation>
    <scope>NUCLEOTIDE SEQUENCE [LARGE SCALE GENOMIC DNA]</scope>
    <source>
        <strain evidence="9">DSM 26348</strain>
    </source>
</reference>
<comment type="cofactor">
    <cofactor evidence="6">
        <name>[2Fe-2S] cluster</name>
        <dbReference type="ChEBI" id="CHEBI:190135"/>
    </cofactor>
</comment>
<accession>A0A1I3QU28</accession>
<evidence type="ECO:0000256" key="2">
    <source>
        <dbReference type="ARBA" id="ARBA00022714"/>
    </source>
</evidence>
<evidence type="ECO:0000256" key="4">
    <source>
        <dbReference type="ARBA" id="ARBA00023004"/>
    </source>
</evidence>
<dbReference type="CDD" id="cd03064">
    <property type="entry name" value="TRX_Fd_NuoE"/>
    <property type="match status" value="1"/>
</dbReference>
<dbReference type="RefSeq" id="WP_092055132.1">
    <property type="nucleotide sequence ID" value="NZ_FOQD01000019.1"/>
</dbReference>
<dbReference type="Gene3D" id="3.40.30.10">
    <property type="entry name" value="Glutaredoxin"/>
    <property type="match status" value="1"/>
</dbReference>
<dbReference type="PANTHER" id="PTHR10371:SF3">
    <property type="entry name" value="NADH DEHYDROGENASE [UBIQUINONE] FLAVOPROTEIN 2, MITOCHONDRIAL"/>
    <property type="match status" value="1"/>
</dbReference>
<keyword evidence="3 7" id="KW-0479">Metal-binding</keyword>
<dbReference type="OrthoDB" id="9807941at2"/>
<dbReference type="PIRSF" id="PIRSF000216">
    <property type="entry name" value="NADH_DH_24kDa"/>
    <property type="match status" value="1"/>
</dbReference>
<comment type="cofactor">
    <cofactor evidence="7">
        <name>[2Fe-2S] cluster</name>
        <dbReference type="ChEBI" id="CHEBI:190135"/>
    </cofactor>
    <text evidence="7">Binds 1 [2Fe-2S] cluster.</text>
</comment>
<dbReference type="SUPFAM" id="SSF52833">
    <property type="entry name" value="Thioredoxin-like"/>
    <property type="match status" value="1"/>
</dbReference>
<evidence type="ECO:0000256" key="1">
    <source>
        <dbReference type="ARBA" id="ARBA00010643"/>
    </source>
</evidence>
<evidence type="ECO:0000256" key="3">
    <source>
        <dbReference type="ARBA" id="ARBA00022723"/>
    </source>
</evidence>
<evidence type="ECO:0000313" key="9">
    <source>
        <dbReference type="Proteomes" id="UP000199518"/>
    </source>
</evidence>
<dbReference type="InterPro" id="IPR041921">
    <property type="entry name" value="NuoE_N"/>
</dbReference>
<dbReference type="PROSITE" id="PS01099">
    <property type="entry name" value="COMPLEX1_24K"/>
    <property type="match status" value="1"/>
</dbReference>
<dbReference type="InterPro" id="IPR042128">
    <property type="entry name" value="NuoE_dom"/>
</dbReference>
<feature type="binding site" evidence="7">
    <location>
        <position position="84"/>
    </location>
    <ligand>
        <name>[2Fe-2S] cluster</name>
        <dbReference type="ChEBI" id="CHEBI:190135"/>
    </ligand>
</feature>
<evidence type="ECO:0000256" key="6">
    <source>
        <dbReference type="ARBA" id="ARBA00034078"/>
    </source>
</evidence>
<dbReference type="PANTHER" id="PTHR10371">
    <property type="entry name" value="NADH DEHYDROGENASE UBIQUINONE FLAVOPROTEIN 2, MITOCHONDRIAL"/>
    <property type="match status" value="1"/>
</dbReference>
<dbReference type="GO" id="GO:0051537">
    <property type="term" value="F:2 iron, 2 sulfur cluster binding"/>
    <property type="evidence" value="ECO:0007669"/>
    <property type="project" value="UniProtKB-KW"/>
</dbReference>
<dbReference type="InterPro" id="IPR002023">
    <property type="entry name" value="NuoE-like"/>
</dbReference>
<dbReference type="Proteomes" id="UP000199518">
    <property type="component" value="Unassembled WGS sequence"/>
</dbReference>
<organism evidence="8 9">
    <name type="scientific">Planctomicrobium piriforme</name>
    <dbReference type="NCBI Taxonomy" id="1576369"/>
    <lineage>
        <taxon>Bacteria</taxon>
        <taxon>Pseudomonadati</taxon>
        <taxon>Planctomycetota</taxon>
        <taxon>Planctomycetia</taxon>
        <taxon>Planctomycetales</taxon>
        <taxon>Planctomycetaceae</taxon>
        <taxon>Planctomicrobium</taxon>
    </lineage>
</organism>
<gene>
    <name evidence="8" type="ORF">SAMN05421753_11920</name>
</gene>
<feature type="binding site" evidence="7">
    <location>
        <position position="125"/>
    </location>
    <ligand>
        <name>[2Fe-2S] cluster</name>
        <dbReference type="ChEBI" id="CHEBI:190135"/>
    </ligand>
</feature>
<dbReference type="EMBL" id="FOQD01000019">
    <property type="protein sequence ID" value="SFJ36616.1"/>
    <property type="molecule type" value="Genomic_DNA"/>
</dbReference>
<dbReference type="Gene3D" id="1.10.10.1590">
    <property type="entry name" value="NADH-quinone oxidoreductase subunit E"/>
    <property type="match status" value="1"/>
</dbReference>
<evidence type="ECO:0000313" key="8">
    <source>
        <dbReference type="EMBL" id="SFJ36616.1"/>
    </source>
</evidence>
<dbReference type="Pfam" id="PF01257">
    <property type="entry name" value="2Fe-2S_thioredx"/>
    <property type="match status" value="1"/>
</dbReference>
<feature type="binding site" evidence="7">
    <location>
        <position position="129"/>
    </location>
    <ligand>
        <name>[2Fe-2S] cluster</name>
        <dbReference type="ChEBI" id="CHEBI:190135"/>
    </ligand>
</feature>
<feature type="binding site" evidence="7">
    <location>
        <position position="89"/>
    </location>
    <ligand>
        <name>[2Fe-2S] cluster</name>
        <dbReference type="ChEBI" id="CHEBI:190135"/>
    </ligand>
</feature>
<dbReference type="STRING" id="1576369.SAMN05421753_11920"/>
<keyword evidence="2 7" id="KW-0001">2Fe-2S</keyword>
<proteinExistence type="inferred from homology"/>
<name>A0A1I3QU28_9PLAN</name>
<dbReference type="GO" id="GO:0003954">
    <property type="term" value="F:NADH dehydrogenase activity"/>
    <property type="evidence" value="ECO:0007669"/>
    <property type="project" value="TreeGrafter"/>
</dbReference>
<dbReference type="GO" id="GO:0046872">
    <property type="term" value="F:metal ion binding"/>
    <property type="evidence" value="ECO:0007669"/>
    <property type="project" value="UniProtKB-KW"/>
</dbReference>
<dbReference type="InterPro" id="IPR036249">
    <property type="entry name" value="Thioredoxin-like_sf"/>
</dbReference>
<keyword evidence="9" id="KW-1185">Reference proteome</keyword>
<dbReference type="AlphaFoldDB" id="A0A1I3QU28"/>
<keyword evidence="5 7" id="KW-0411">Iron-sulfur</keyword>
<keyword evidence="4 7" id="KW-0408">Iron</keyword>
<comment type="similarity">
    <text evidence="1">Belongs to the complex I 24 kDa subunit family.</text>
</comment>